<keyword evidence="4" id="KW-1185">Reference proteome</keyword>
<protein>
    <recommendedName>
        <fullName evidence="2">YCII-related domain-containing protein</fullName>
    </recommendedName>
</protein>
<evidence type="ECO:0000256" key="1">
    <source>
        <dbReference type="ARBA" id="ARBA00007689"/>
    </source>
</evidence>
<comment type="caution">
    <text evidence="3">The sequence shown here is derived from an EMBL/GenBank/DDBJ whole genome shotgun (WGS) entry which is preliminary data.</text>
</comment>
<dbReference type="RefSeq" id="WP_044883144.1">
    <property type="nucleotide sequence ID" value="NZ_JYFN01000002.1"/>
</dbReference>
<accession>A0A0D8BPC0</accession>
<dbReference type="InterPro" id="IPR011008">
    <property type="entry name" value="Dimeric_a/b-barrel"/>
</dbReference>
<reference evidence="4" key="1">
    <citation type="submission" date="2015-02" db="EMBL/GenBank/DDBJ databases">
        <title>Draft Genome of Frankia sp. CpI1-S.</title>
        <authorList>
            <person name="Oshone R.T."/>
            <person name="Ngom M."/>
            <person name="Ghodhbane-Gtari F."/>
            <person name="Gtari M."/>
            <person name="Morris K."/>
            <person name="Thomas K."/>
            <person name="Sen A."/>
            <person name="Tisa L.S."/>
        </authorList>
    </citation>
    <scope>NUCLEOTIDE SEQUENCE [LARGE SCALE GENOMIC DNA]</scope>
    <source>
        <strain evidence="4">CpI1-S</strain>
    </source>
</reference>
<dbReference type="Pfam" id="PF03795">
    <property type="entry name" value="YCII"/>
    <property type="match status" value="1"/>
</dbReference>
<feature type="domain" description="YCII-related" evidence="2">
    <location>
        <begin position="1"/>
        <end position="80"/>
    </location>
</feature>
<evidence type="ECO:0000313" key="3">
    <source>
        <dbReference type="EMBL" id="KJE25227.1"/>
    </source>
</evidence>
<dbReference type="PANTHER" id="PTHR37828">
    <property type="entry name" value="GSR2449 PROTEIN"/>
    <property type="match status" value="1"/>
</dbReference>
<dbReference type="Gene3D" id="3.30.70.1060">
    <property type="entry name" value="Dimeric alpha+beta barrel"/>
    <property type="match status" value="1"/>
</dbReference>
<dbReference type="Proteomes" id="UP000032545">
    <property type="component" value="Unassembled WGS sequence"/>
</dbReference>
<dbReference type="AlphaFoldDB" id="A0A0D8BPC0"/>
<comment type="similarity">
    <text evidence="1">Belongs to the YciI family.</text>
</comment>
<dbReference type="PANTHER" id="PTHR37828:SF1">
    <property type="entry name" value="YCII-RELATED DOMAIN-CONTAINING PROTEIN"/>
    <property type="match status" value="1"/>
</dbReference>
<evidence type="ECO:0000313" key="4">
    <source>
        <dbReference type="Proteomes" id="UP000032545"/>
    </source>
</evidence>
<organism evidence="3 4">
    <name type="scientific">Frankia torreyi</name>
    <dbReference type="NCBI Taxonomy" id="1856"/>
    <lineage>
        <taxon>Bacteria</taxon>
        <taxon>Bacillati</taxon>
        <taxon>Actinomycetota</taxon>
        <taxon>Actinomycetes</taxon>
        <taxon>Frankiales</taxon>
        <taxon>Frankiaceae</taxon>
        <taxon>Frankia</taxon>
    </lineage>
</organism>
<dbReference type="InterPro" id="IPR005545">
    <property type="entry name" value="YCII"/>
</dbReference>
<proteinExistence type="inferred from homology"/>
<dbReference type="EMBL" id="JYFN01000002">
    <property type="protein sequence ID" value="KJE25227.1"/>
    <property type="molecule type" value="Genomic_DNA"/>
</dbReference>
<evidence type="ECO:0000259" key="2">
    <source>
        <dbReference type="Pfam" id="PF03795"/>
    </source>
</evidence>
<dbReference type="SUPFAM" id="SSF54909">
    <property type="entry name" value="Dimeric alpha+beta barrel"/>
    <property type="match status" value="1"/>
</dbReference>
<reference evidence="3 4" key="2">
    <citation type="journal article" date="2016" name="Genome Announc.">
        <title>Permanent Draft Genome Sequences for Two Variants of Frankia sp. Strain CpI1, the First Frankia Strain Isolated from Root Nodules of Comptonia peregrina.</title>
        <authorList>
            <person name="Oshone R."/>
            <person name="Hurst S.G.IV."/>
            <person name="Abebe-Akele F."/>
            <person name="Simpson S."/>
            <person name="Morris K."/>
            <person name="Thomas W.K."/>
            <person name="Tisa L.S."/>
        </authorList>
    </citation>
    <scope>NUCLEOTIDE SEQUENCE [LARGE SCALE GENOMIC DNA]</scope>
    <source>
        <strain evidence="4">CpI1-S</strain>
    </source>
</reference>
<name>A0A0D8BPC0_9ACTN</name>
<dbReference type="PATRIC" id="fig|1502723.3.peg.402"/>
<sequence>MFVIVLRYLRPIEEVDRLLAEHRDYLARYYDQGVFLLSGPRTPRTGGVILADGVDRATLERILAEDPFQQAGVTATDIIVFAPVGRSHPDLARFLPASPD</sequence>
<gene>
    <name evidence="3" type="ORF">FF36_00360</name>
</gene>